<dbReference type="InterPro" id="IPR050879">
    <property type="entry name" value="Acyltransferase_3"/>
</dbReference>
<evidence type="ECO:0000313" key="6">
    <source>
        <dbReference type="Proteomes" id="UP000294071"/>
    </source>
</evidence>
<dbReference type="GO" id="GO:0016747">
    <property type="term" value="F:acyltransferase activity, transferring groups other than amino-acyl groups"/>
    <property type="evidence" value="ECO:0007669"/>
    <property type="project" value="InterPro"/>
</dbReference>
<dbReference type="OrthoDB" id="3404679at2"/>
<dbReference type="Proteomes" id="UP000294071">
    <property type="component" value="Unassembled WGS sequence"/>
</dbReference>
<dbReference type="GO" id="GO:0009103">
    <property type="term" value="P:lipopolysaccharide biosynthetic process"/>
    <property type="evidence" value="ECO:0007669"/>
    <property type="project" value="TreeGrafter"/>
</dbReference>
<feature type="transmembrane region" description="Helical" evidence="2">
    <location>
        <begin position="160"/>
        <end position="177"/>
    </location>
</feature>
<evidence type="ECO:0000259" key="3">
    <source>
        <dbReference type="Pfam" id="PF01757"/>
    </source>
</evidence>
<feature type="region of interest" description="Disordered" evidence="1">
    <location>
        <begin position="20"/>
        <end position="41"/>
    </location>
</feature>
<dbReference type="Pfam" id="PF01757">
    <property type="entry name" value="Acyl_transf_3"/>
    <property type="match status" value="1"/>
</dbReference>
<feature type="domain" description="SGNH" evidence="4">
    <location>
        <begin position="610"/>
        <end position="835"/>
    </location>
</feature>
<feature type="transmembrane region" description="Helical" evidence="2">
    <location>
        <begin position="224"/>
        <end position="243"/>
    </location>
</feature>
<comment type="caution">
    <text evidence="5">The sequence shown here is derived from an EMBL/GenBank/DDBJ whole genome shotgun (WGS) entry which is preliminary data.</text>
</comment>
<dbReference type="InterPro" id="IPR043968">
    <property type="entry name" value="SGNH"/>
</dbReference>
<dbReference type="PANTHER" id="PTHR23028">
    <property type="entry name" value="ACETYLTRANSFERASE"/>
    <property type="match status" value="1"/>
</dbReference>
<feature type="transmembrane region" description="Helical" evidence="2">
    <location>
        <begin position="409"/>
        <end position="429"/>
    </location>
</feature>
<keyword evidence="5" id="KW-0808">Transferase</keyword>
<name>A0A4Q2RYV3_9ACTN</name>
<gene>
    <name evidence="5" type="ORF">EUA93_06415</name>
</gene>
<dbReference type="AlphaFoldDB" id="A0A4Q2RYV3"/>
<feature type="domain" description="Acyltransferase 3" evidence="3">
    <location>
        <begin position="157"/>
        <end position="497"/>
    </location>
</feature>
<reference evidence="5 6" key="1">
    <citation type="submission" date="2019-01" db="EMBL/GenBank/DDBJ databases">
        <title>Novel species of Nocardioides.</title>
        <authorList>
            <person name="Liu Q."/>
            <person name="Xin Y.-H."/>
        </authorList>
    </citation>
    <scope>NUCLEOTIDE SEQUENCE [LARGE SCALE GENOMIC DNA]</scope>
    <source>
        <strain evidence="5 6">CGMCC 4.6882</strain>
    </source>
</reference>
<keyword evidence="2" id="KW-1133">Transmembrane helix</keyword>
<accession>A0A4Q2RYV3</accession>
<organism evidence="5 6">
    <name type="scientific">Nocardioides oleivorans</name>
    <dbReference type="NCBI Taxonomy" id="273676"/>
    <lineage>
        <taxon>Bacteria</taxon>
        <taxon>Bacillati</taxon>
        <taxon>Actinomycetota</taxon>
        <taxon>Actinomycetes</taxon>
        <taxon>Propionibacteriales</taxon>
        <taxon>Nocardioidaceae</taxon>
        <taxon>Nocardioides</taxon>
    </lineage>
</organism>
<dbReference type="EMBL" id="SDWT01000001">
    <property type="protein sequence ID" value="RYB94016.1"/>
    <property type="molecule type" value="Genomic_DNA"/>
</dbReference>
<dbReference type="Pfam" id="PF19040">
    <property type="entry name" value="SGNH"/>
    <property type="match status" value="1"/>
</dbReference>
<feature type="compositionally biased region" description="Low complexity" evidence="1">
    <location>
        <begin position="20"/>
        <end position="39"/>
    </location>
</feature>
<keyword evidence="6" id="KW-1185">Reference proteome</keyword>
<evidence type="ECO:0000313" key="5">
    <source>
        <dbReference type="EMBL" id="RYB94016.1"/>
    </source>
</evidence>
<keyword evidence="2" id="KW-0812">Transmembrane</keyword>
<evidence type="ECO:0000256" key="1">
    <source>
        <dbReference type="SAM" id="MobiDB-lite"/>
    </source>
</evidence>
<proteinExistence type="predicted"/>
<dbReference type="InterPro" id="IPR002656">
    <property type="entry name" value="Acyl_transf_3_dom"/>
</dbReference>
<feature type="region of interest" description="Disordered" evidence="1">
    <location>
        <begin position="109"/>
        <end position="152"/>
    </location>
</feature>
<protein>
    <submittedName>
        <fullName evidence="5">Acyltransferase</fullName>
    </submittedName>
</protein>
<sequence>MAPFSTSSHAIIVSPGAAEAGAGEAATTPPAPTASETSAVRVRRQRVGTDWVTGVLLARTARAACDACHRHRRTLLLRVHDVEQGSRYRHILDVGATDRHSFTYVDGQVGSGPHRLRPETSLAWPGPPHPSVRTSVTTAPPDRTGSPAPARRGFRDDIQGMRALAVLGILVFHAGLAPYSGGFVTLDVFFVLSGFLITTLLLREVAATGTIDLVAFYVRRARRILPAATVAIVGTVTASYLWLHPLDARDAAVDGVWASLFGANVRFAIEETDYFTQSDPASPLQHFWSLSVEEQFYLVMPVALLLAILVAGRLLRRGDRGRTVAMVGVLSVATTASLAWSVHASTASPESAYFSTFTRVWEFGAGSLLAVGAPRLARSFTPLVRNLLVAAGLGLVVLAMSTLTTASAFPGWLALLPVVGTCLVILGGTGTADGRLPMAQRALGVRPLRVVGDASYSLYLWHWPVLVIAEQRLARELTPLDLVVALAVTVLMTWASYRFVETPLRKVRTVRRPRGMLLYPAAVSVAVACCLAATHVIDRQVTGDDPGIEVSDYERRLDGSAISDDPAIAAVQASVRAAVEGREVPRDLRPALTELKDDRADLGRCEYVGAPERLCLRGDPDGERTLVVLGNSHGRHWTPAVDRIAKRAGWKAYFLVKSQCTPARVQMVRGGQDEPWRGCLEFNDWAEDRVRELAPDLVVVSTSGAPNVEVDGEIVRDTEGVVAELGDGMARLLDDLAPLTDRLVLLEDVPRRTTSPERCLPRLDSDLGDCLSGTTRRADAVSRVSIEAAGAAGVEVVRTRQWFCDAGRCPAVVRDMVPQRDEGHVTTTYARWLATPLGRALGLRTAGRSTG</sequence>
<dbReference type="GO" id="GO:0016020">
    <property type="term" value="C:membrane"/>
    <property type="evidence" value="ECO:0007669"/>
    <property type="project" value="TreeGrafter"/>
</dbReference>
<evidence type="ECO:0000259" key="4">
    <source>
        <dbReference type="Pfam" id="PF19040"/>
    </source>
</evidence>
<dbReference type="PANTHER" id="PTHR23028:SF53">
    <property type="entry name" value="ACYL_TRANSF_3 DOMAIN-CONTAINING PROTEIN"/>
    <property type="match status" value="1"/>
</dbReference>
<evidence type="ECO:0000256" key="2">
    <source>
        <dbReference type="SAM" id="Phobius"/>
    </source>
</evidence>
<keyword evidence="2" id="KW-0472">Membrane</keyword>
<keyword evidence="5" id="KW-0012">Acyltransferase</keyword>
<feature type="transmembrane region" description="Helical" evidence="2">
    <location>
        <begin position="383"/>
        <end position="403"/>
    </location>
</feature>
<feature type="transmembrane region" description="Helical" evidence="2">
    <location>
        <begin position="296"/>
        <end position="315"/>
    </location>
</feature>
<feature type="transmembrane region" description="Helical" evidence="2">
    <location>
        <begin position="517"/>
        <end position="537"/>
    </location>
</feature>